<dbReference type="AlphaFoldDB" id="A0A147BEI0"/>
<name>A0A147BEI0_IXORI</name>
<protein>
    <submittedName>
        <fullName evidence="2">Uncharacterized protein</fullName>
    </submittedName>
</protein>
<evidence type="ECO:0000313" key="2">
    <source>
        <dbReference type="EMBL" id="JAR89186.1"/>
    </source>
</evidence>
<feature type="non-terminal residue" evidence="2">
    <location>
        <position position="1"/>
    </location>
</feature>
<proteinExistence type="predicted"/>
<feature type="region of interest" description="Disordered" evidence="1">
    <location>
        <begin position="1"/>
        <end position="62"/>
    </location>
</feature>
<organism evidence="2">
    <name type="scientific">Ixodes ricinus</name>
    <name type="common">Common tick</name>
    <name type="synonym">Acarus ricinus</name>
    <dbReference type="NCBI Taxonomy" id="34613"/>
    <lineage>
        <taxon>Eukaryota</taxon>
        <taxon>Metazoa</taxon>
        <taxon>Ecdysozoa</taxon>
        <taxon>Arthropoda</taxon>
        <taxon>Chelicerata</taxon>
        <taxon>Arachnida</taxon>
        <taxon>Acari</taxon>
        <taxon>Parasitiformes</taxon>
        <taxon>Ixodida</taxon>
        <taxon>Ixodoidea</taxon>
        <taxon>Ixodidae</taxon>
        <taxon>Ixodinae</taxon>
        <taxon>Ixodes</taxon>
    </lineage>
</organism>
<dbReference type="EMBL" id="GEGO01006218">
    <property type="protein sequence ID" value="JAR89186.1"/>
    <property type="molecule type" value="Transcribed_RNA"/>
</dbReference>
<reference evidence="2" key="1">
    <citation type="journal article" date="2018" name="PLoS Negl. Trop. Dis.">
        <title>Sialome diversity of ticks revealed by RNAseq of single tick salivary glands.</title>
        <authorList>
            <person name="Perner J."/>
            <person name="Kropackova S."/>
            <person name="Kopacek P."/>
            <person name="Ribeiro J.M."/>
        </authorList>
    </citation>
    <scope>NUCLEOTIDE SEQUENCE</scope>
    <source>
        <strain evidence="2">Siblings of single egg batch collected in Ceske Budejovice</strain>
        <tissue evidence="2">Salivary glands</tissue>
    </source>
</reference>
<evidence type="ECO:0000256" key="1">
    <source>
        <dbReference type="SAM" id="MobiDB-lite"/>
    </source>
</evidence>
<sequence>SGELDDPAGAGWRRPRRRLGGQRQHSVEGRGQALPAEARRPDLLRAGPQAPKHRAARGNRLRGCEVGGAAHGTVSQTGKHRTLSSGDAQGRLCLLEQLLGPWPRWQVYLEGGALRGGRHGCWSHHGGHPGRRHPRRGRHPPPGTPLLLGNAGDRFLHRAALGHRTHHGAPGVVCLIPRVLEADPCGGDLWLVQHLPGVPAGNAHCQLSGSGCTVHHLLLSLLRVHVLGVLEDGDDVPHGMDAHVEQVLLGEVQQHAALDAVLREDDRVAHAHVRGEARPREELHPLGRAHLICGGHC</sequence>
<feature type="compositionally biased region" description="Basic residues" evidence="1">
    <location>
        <begin position="51"/>
        <end position="60"/>
    </location>
</feature>
<accession>A0A147BEI0</accession>